<comment type="catalytic activity">
    <reaction evidence="11">
        <text>L-threonine + hydrogencarbonate + ATP = L-threonylcarbamoyladenylate + diphosphate + H2O</text>
        <dbReference type="Rhea" id="RHEA:36407"/>
        <dbReference type="ChEBI" id="CHEBI:15377"/>
        <dbReference type="ChEBI" id="CHEBI:17544"/>
        <dbReference type="ChEBI" id="CHEBI:30616"/>
        <dbReference type="ChEBI" id="CHEBI:33019"/>
        <dbReference type="ChEBI" id="CHEBI:57926"/>
        <dbReference type="ChEBI" id="CHEBI:73682"/>
        <dbReference type="EC" id="2.7.7.87"/>
    </reaction>
</comment>
<organism evidence="13 14">
    <name type="scientific">Skermanella cutis</name>
    <dbReference type="NCBI Taxonomy" id="2775420"/>
    <lineage>
        <taxon>Bacteria</taxon>
        <taxon>Pseudomonadati</taxon>
        <taxon>Pseudomonadota</taxon>
        <taxon>Alphaproteobacteria</taxon>
        <taxon>Rhodospirillales</taxon>
        <taxon>Azospirillaceae</taxon>
        <taxon>Skermanella</taxon>
    </lineage>
</organism>
<keyword evidence="8" id="KW-0547">Nucleotide-binding</keyword>
<dbReference type="Proteomes" id="UP000595197">
    <property type="component" value="Plasmid pTT6-2"/>
</dbReference>
<dbReference type="PANTHER" id="PTHR17490">
    <property type="entry name" value="SUA5"/>
    <property type="match status" value="1"/>
</dbReference>
<feature type="domain" description="YrdC-like" evidence="12">
    <location>
        <begin position="10"/>
        <end position="198"/>
    </location>
</feature>
<geneLocation type="plasmid" evidence="13 14">
    <name>pTT6-2</name>
</geneLocation>
<name>A0ABX7BGC4_9PROT</name>
<sequence>MPAPILQPSEENFAIAARCVAEGGVVIAPSDTNLALTLDPWNDDAIRRAFEIKRRPPTQALTLFVREPGDWRTYADMADTGPVDRVVGRFWPGPLNIVVPRNAAVPDTIVRGGPTVAIGCIANPVLRGLLSYLKRPVAMTSANLSGQADGVLVDLELALAQVGDAVDYILAGGADGTTKSSTIVDLSGPPRILRQGDISAEDLGAVLPGLQAA</sequence>
<keyword evidence="4" id="KW-0963">Cytoplasm</keyword>
<accession>A0ABX7BGC4</accession>
<dbReference type="Pfam" id="PF01300">
    <property type="entry name" value="Sua5_yciO_yrdC"/>
    <property type="match status" value="1"/>
</dbReference>
<keyword evidence="9" id="KW-0067">ATP-binding</keyword>
<protein>
    <recommendedName>
        <fullName evidence="10">L-threonylcarbamoyladenylate synthase</fullName>
        <ecNumber evidence="3">2.7.7.87</ecNumber>
    </recommendedName>
    <alternativeName>
        <fullName evidence="10">L-threonylcarbamoyladenylate synthase</fullName>
    </alternativeName>
</protein>
<keyword evidence="14" id="KW-1185">Reference proteome</keyword>
<comment type="subcellular location">
    <subcellularLocation>
        <location evidence="1">Cytoplasm</location>
    </subcellularLocation>
</comment>
<evidence type="ECO:0000259" key="12">
    <source>
        <dbReference type="PROSITE" id="PS51163"/>
    </source>
</evidence>
<comment type="similarity">
    <text evidence="2">Belongs to the SUA5 family.</text>
</comment>
<dbReference type="Gene3D" id="3.90.870.10">
    <property type="entry name" value="DHBP synthase"/>
    <property type="match status" value="1"/>
</dbReference>
<evidence type="ECO:0000256" key="1">
    <source>
        <dbReference type="ARBA" id="ARBA00004496"/>
    </source>
</evidence>
<gene>
    <name evidence="13" type="ORF">IGS68_33040</name>
</gene>
<keyword evidence="5" id="KW-0808">Transferase</keyword>
<dbReference type="InterPro" id="IPR006070">
    <property type="entry name" value="Sua5-like_dom"/>
</dbReference>
<evidence type="ECO:0000313" key="13">
    <source>
        <dbReference type="EMBL" id="QQP93450.1"/>
    </source>
</evidence>
<keyword evidence="6" id="KW-0819">tRNA processing</keyword>
<dbReference type="SUPFAM" id="SSF55821">
    <property type="entry name" value="YrdC/RibB"/>
    <property type="match status" value="1"/>
</dbReference>
<keyword evidence="7" id="KW-0548">Nucleotidyltransferase</keyword>
<evidence type="ECO:0000256" key="9">
    <source>
        <dbReference type="ARBA" id="ARBA00022840"/>
    </source>
</evidence>
<proteinExistence type="inferred from homology"/>
<dbReference type="InterPro" id="IPR017945">
    <property type="entry name" value="DHBP_synth_RibB-like_a/b_dom"/>
</dbReference>
<evidence type="ECO:0000256" key="10">
    <source>
        <dbReference type="ARBA" id="ARBA00029774"/>
    </source>
</evidence>
<evidence type="ECO:0000256" key="8">
    <source>
        <dbReference type="ARBA" id="ARBA00022741"/>
    </source>
</evidence>
<dbReference type="EC" id="2.7.7.87" evidence="3"/>
<evidence type="ECO:0000256" key="11">
    <source>
        <dbReference type="ARBA" id="ARBA00048366"/>
    </source>
</evidence>
<dbReference type="EMBL" id="CP067422">
    <property type="protein sequence ID" value="QQP93450.1"/>
    <property type="molecule type" value="Genomic_DNA"/>
</dbReference>
<evidence type="ECO:0000256" key="6">
    <source>
        <dbReference type="ARBA" id="ARBA00022694"/>
    </source>
</evidence>
<keyword evidence="13" id="KW-0614">Plasmid</keyword>
<evidence type="ECO:0000256" key="7">
    <source>
        <dbReference type="ARBA" id="ARBA00022695"/>
    </source>
</evidence>
<reference evidence="13" key="1">
    <citation type="submission" date="2021-02" db="EMBL/GenBank/DDBJ databases">
        <title>Skermanella TT6 skin isolate.</title>
        <authorList>
            <person name="Lee K."/>
            <person name="Ganzorig M."/>
        </authorList>
    </citation>
    <scope>NUCLEOTIDE SEQUENCE</scope>
    <source>
        <strain evidence="13">TT6</strain>
    </source>
</reference>
<evidence type="ECO:0000256" key="5">
    <source>
        <dbReference type="ARBA" id="ARBA00022679"/>
    </source>
</evidence>
<dbReference type="InterPro" id="IPR050156">
    <property type="entry name" value="TC-AMP_synthase_SUA5"/>
</dbReference>
<evidence type="ECO:0000256" key="4">
    <source>
        <dbReference type="ARBA" id="ARBA00022490"/>
    </source>
</evidence>
<dbReference type="PANTHER" id="PTHR17490:SF16">
    <property type="entry name" value="THREONYLCARBAMOYL-AMP SYNTHASE"/>
    <property type="match status" value="1"/>
</dbReference>
<dbReference type="RefSeq" id="WP_201083037.1">
    <property type="nucleotide sequence ID" value="NZ_CP067422.1"/>
</dbReference>
<dbReference type="PROSITE" id="PS51163">
    <property type="entry name" value="YRDC"/>
    <property type="match status" value="1"/>
</dbReference>
<evidence type="ECO:0000256" key="2">
    <source>
        <dbReference type="ARBA" id="ARBA00007663"/>
    </source>
</evidence>
<evidence type="ECO:0000256" key="3">
    <source>
        <dbReference type="ARBA" id="ARBA00012584"/>
    </source>
</evidence>
<evidence type="ECO:0000313" key="14">
    <source>
        <dbReference type="Proteomes" id="UP000595197"/>
    </source>
</evidence>